<comment type="caution">
    <text evidence="1">The sequence shown here is derived from an EMBL/GenBank/DDBJ whole genome shotgun (WGS) entry which is preliminary data.</text>
</comment>
<evidence type="ECO:0000313" key="1">
    <source>
        <dbReference type="EMBL" id="GJT96990.1"/>
    </source>
</evidence>
<accession>A0ABQ5IBD6</accession>
<proteinExistence type="predicted"/>
<gene>
    <name evidence="1" type="ORF">Tco_1092508</name>
</gene>
<name>A0ABQ5IBD6_9ASTR</name>
<reference evidence="1" key="1">
    <citation type="journal article" date="2022" name="Int. J. Mol. Sci.">
        <title>Draft Genome of Tanacetum Coccineum: Genomic Comparison of Closely Related Tanacetum-Family Plants.</title>
        <authorList>
            <person name="Yamashiro T."/>
            <person name="Shiraishi A."/>
            <person name="Nakayama K."/>
            <person name="Satake H."/>
        </authorList>
    </citation>
    <scope>NUCLEOTIDE SEQUENCE</scope>
</reference>
<evidence type="ECO:0008006" key="3">
    <source>
        <dbReference type="Google" id="ProtNLM"/>
    </source>
</evidence>
<sequence>MGPVITLRGSTYGLGDLAFPGRSVCTCRNCRNSMKCVMCYGDKMETAKNARFACSLHRQGMGQIYIMPNVDISTDAIKEPFKKAISGEQNLCKEGENRGARKIVYDRVTGMSSKGFAFIATTSVQEAKEASRMFNGAV</sequence>
<keyword evidence="2" id="KW-1185">Reference proteome</keyword>
<dbReference type="Proteomes" id="UP001151760">
    <property type="component" value="Unassembled WGS sequence"/>
</dbReference>
<evidence type="ECO:0000313" key="2">
    <source>
        <dbReference type="Proteomes" id="UP001151760"/>
    </source>
</evidence>
<protein>
    <recommendedName>
        <fullName evidence="3">RRM domain-containing protein</fullName>
    </recommendedName>
</protein>
<dbReference type="EMBL" id="BQNB010020531">
    <property type="protein sequence ID" value="GJT96990.1"/>
    <property type="molecule type" value="Genomic_DNA"/>
</dbReference>
<organism evidence="1 2">
    <name type="scientific">Tanacetum coccineum</name>
    <dbReference type="NCBI Taxonomy" id="301880"/>
    <lineage>
        <taxon>Eukaryota</taxon>
        <taxon>Viridiplantae</taxon>
        <taxon>Streptophyta</taxon>
        <taxon>Embryophyta</taxon>
        <taxon>Tracheophyta</taxon>
        <taxon>Spermatophyta</taxon>
        <taxon>Magnoliopsida</taxon>
        <taxon>eudicotyledons</taxon>
        <taxon>Gunneridae</taxon>
        <taxon>Pentapetalae</taxon>
        <taxon>asterids</taxon>
        <taxon>campanulids</taxon>
        <taxon>Asterales</taxon>
        <taxon>Asteraceae</taxon>
        <taxon>Asteroideae</taxon>
        <taxon>Anthemideae</taxon>
        <taxon>Anthemidinae</taxon>
        <taxon>Tanacetum</taxon>
    </lineage>
</organism>
<reference evidence="1" key="2">
    <citation type="submission" date="2022-01" db="EMBL/GenBank/DDBJ databases">
        <authorList>
            <person name="Yamashiro T."/>
            <person name="Shiraishi A."/>
            <person name="Satake H."/>
            <person name="Nakayama K."/>
        </authorList>
    </citation>
    <scope>NUCLEOTIDE SEQUENCE</scope>
</reference>